<feature type="chain" id="PRO_5035930965" description="CFEM domain-containing protein" evidence="6">
    <location>
        <begin position="17"/>
        <end position="272"/>
    </location>
</feature>
<accession>A0A8T0CGH4</accession>
<name>A0A8T0CGH4_CORYI</name>
<dbReference type="GO" id="GO:0005576">
    <property type="term" value="C:extracellular region"/>
    <property type="evidence" value="ECO:0007669"/>
    <property type="project" value="UniProtKB-SubCell"/>
</dbReference>
<evidence type="ECO:0000256" key="4">
    <source>
        <dbReference type="ARBA" id="ARBA00023157"/>
    </source>
</evidence>
<feature type="region of interest" description="Disordered" evidence="5">
    <location>
        <begin position="235"/>
        <end position="272"/>
    </location>
</feature>
<dbReference type="AlphaFoldDB" id="A0A8T0CGH4"/>
<dbReference type="InterPro" id="IPR008427">
    <property type="entry name" value="Extracellular_membr_CFEM_dom"/>
</dbReference>
<comment type="subcellular location">
    <subcellularLocation>
        <location evidence="1">Secreted</location>
    </subcellularLocation>
</comment>
<evidence type="ECO:0000256" key="3">
    <source>
        <dbReference type="ARBA" id="ARBA00022729"/>
    </source>
</evidence>
<evidence type="ECO:0000256" key="1">
    <source>
        <dbReference type="ARBA" id="ARBA00004613"/>
    </source>
</evidence>
<feature type="compositionally biased region" description="Basic residues" evidence="5">
    <location>
        <begin position="263"/>
        <end position="272"/>
    </location>
</feature>
<protein>
    <recommendedName>
        <fullName evidence="7">CFEM domain-containing protein</fullName>
    </recommendedName>
</protein>
<reference evidence="8" key="1">
    <citation type="submission" date="2020-05" db="EMBL/GenBank/DDBJ databases">
        <title>WGS assembly of Corymbia citriodora subspecies variegata.</title>
        <authorList>
            <person name="Barry K."/>
            <person name="Hundley H."/>
            <person name="Shu S."/>
            <person name="Jenkins J."/>
            <person name="Grimwood J."/>
            <person name="Baten A."/>
        </authorList>
    </citation>
    <scope>NUCLEOTIDE SEQUENCE</scope>
    <source>
        <strain evidence="8">CV2-018</strain>
    </source>
</reference>
<organism evidence="8 9">
    <name type="scientific">Corymbia citriodora subsp. variegata</name>
    <dbReference type="NCBI Taxonomy" id="360336"/>
    <lineage>
        <taxon>Eukaryota</taxon>
        <taxon>Viridiplantae</taxon>
        <taxon>Streptophyta</taxon>
        <taxon>Embryophyta</taxon>
        <taxon>Tracheophyta</taxon>
        <taxon>Spermatophyta</taxon>
        <taxon>Magnoliopsida</taxon>
        <taxon>eudicotyledons</taxon>
        <taxon>Gunneridae</taxon>
        <taxon>Pentapetalae</taxon>
        <taxon>rosids</taxon>
        <taxon>malvids</taxon>
        <taxon>Myrtales</taxon>
        <taxon>Myrtaceae</taxon>
        <taxon>Myrtoideae</taxon>
        <taxon>Eucalypteae</taxon>
        <taxon>Corymbia</taxon>
    </lineage>
</organism>
<evidence type="ECO:0000256" key="6">
    <source>
        <dbReference type="SAM" id="SignalP"/>
    </source>
</evidence>
<gene>
    <name evidence="8" type="ORF">BT93_L4809</name>
</gene>
<evidence type="ECO:0000259" key="7">
    <source>
        <dbReference type="PROSITE" id="PS52012"/>
    </source>
</evidence>
<feature type="compositionally biased region" description="Low complexity" evidence="5">
    <location>
        <begin position="235"/>
        <end position="259"/>
    </location>
</feature>
<dbReference type="PROSITE" id="PS52012">
    <property type="entry name" value="CFEM"/>
    <property type="match status" value="1"/>
</dbReference>
<sequence length="272" mass="27706">MKSIILFTAIAATITAQTLDSAPQCVQQCFSSITSDPIATQLGCKPKDATCLVWTPGFAPAIQDCILRICSAKDSQYWYSYMTTYNKYYTNTSYVPPSATGVLYTSSFTDTISWASLNGTSGTIQQTLPFVLTLPSSAATSNTGTTLITSAVAGAANTANTQTTGASGNIGTGAVVIGSSAAATNQPQTTATITATAAVTSFLPISSSAGDAGVTTTKSSPMLIGTINKAKNAAGGAGSVVSTGQSSSQSITASGPSSGFKRPYWKHPHGGW</sequence>
<keyword evidence="3 6" id="KW-0732">Signal</keyword>
<dbReference type="Gramene" id="rna-gnl|WGS:JABURB|Cocit.L4809.1">
    <property type="protein sequence ID" value="cds-KAF7846224.1"/>
    <property type="gene ID" value="gene-BT93_L4809"/>
</dbReference>
<keyword evidence="2" id="KW-0964">Secreted</keyword>
<feature type="domain" description="CFEM" evidence="7">
    <location>
        <begin position="1"/>
        <end position="110"/>
    </location>
</feature>
<dbReference type="Pfam" id="PF05730">
    <property type="entry name" value="CFEM"/>
    <property type="match status" value="1"/>
</dbReference>
<keyword evidence="4" id="KW-1015">Disulfide bond</keyword>
<evidence type="ECO:0000313" key="8">
    <source>
        <dbReference type="EMBL" id="KAF7846224.1"/>
    </source>
</evidence>
<proteinExistence type="predicted"/>
<evidence type="ECO:0000256" key="5">
    <source>
        <dbReference type="SAM" id="MobiDB-lite"/>
    </source>
</evidence>
<keyword evidence="9" id="KW-1185">Reference proteome</keyword>
<dbReference type="EMBL" id="MU094369">
    <property type="protein sequence ID" value="KAF7846224.1"/>
    <property type="molecule type" value="Genomic_DNA"/>
</dbReference>
<evidence type="ECO:0000313" key="9">
    <source>
        <dbReference type="Proteomes" id="UP000806378"/>
    </source>
</evidence>
<evidence type="ECO:0000256" key="2">
    <source>
        <dbReference type="ARBA" id="ARBA00022525"/>
    </source>
</evidence>
<dbReference type="Proteomes" id="UP000806378">
    <property type="component" value="Unassembled WGS sequence"/>
</dbReference>
<comment type="caution">
    <text evidence="8">The sequence shown here is derived from an EMBL/GenBank/DDBJ whole genome shotgun (WGS) entry which is preliminary data.</text>
</comment>
<feature type="signal peptide" evidence="6">
    <location>
        <begin position="1"/>
        <end position="16"/>
    </location>
</feature>